<keyword evidence="5" id="KW-0964">Secreted</keyword>
<dbReference type="InterPro" id="IPR001547">
    <property type="entry name" value="Glyco_hydro_5"/>
</dbReference>
<dbReference type="Proteomes" id="UP001270362">
    <property type="component" value="Unassembled WGS sequence"/>
</dbReference>
<dbReference type="InterPro" id="IPR045053">
    <property type="entry name" value="MAN-like"/>
</dbReference>
<comment type="similarity">
    <text evidence="3">Belongs to the glycosyl hydrolase 5 (cellulase A) family.</text>
</comment>
<keyword evidence="12" id="KW-1185">Reference proteome</keyword>
<comment type="caution">
    <text evidence="11">The sequence shown here is derived from an EMBL/GenBank/DDBJ whole genome shotgun (WGS) entry which is preliminary data.</text>
</comment>
<feature type="domain" description="Glycoside hydrolase family 5" evidence="10">
    <location>
        <begin position="38"/>
        <end position="275"/>
    </location>
</feature>
<keyword evidence="6 9" id="KW-0732">Signal</keyword>
<evidence type="ECO:0000313" key="11">
    <source>
        <dbReference type="EMBL" id="KAK3695127.1"/>
    </source>
</evidence>
<dbReference type="EMBL" id="JAULSO010000001">
    <property type="protein sequence ID" value="KAK3695127.1"/>
    <property type="molecule type" value="Genomic_DNA"/>
</dbReference>
<dbReference type="GO" id="GO:0005576">
    <property type="term" value="C:extracellular region"/>
    <property type="evidence" value="ECO:0007669"/>
    <property type="project" value="UniProtKB-SubCell"/>
</dbReference>
<dbReference type="InterPro" id="IPR017853">
    <property type="entry name" value="GH"/>
</dbReference>
<name>A0AAE1CHW7_9PEZI</name>
<evidence type="ECO:0000256" key="2">
    <source>
        <dbReference type="ARBA" id="ARBA00004613"/>
    </source>
</evidence>
<reference evidence="11" key="1">
    <citation type="journal article" date="2023" name="Mol. Phylogenet. Evol.">
        <title>Genome-scale phylogeny and comparative genomics of the fungal order Sordariales.</title>
        <authorList>
            <person name="Hensen N."/>
            <person name="Bonometti L."/>
            <person name="Westerberg I."/>
            <person name="Brannstrom I.O."/>
            <person name="Guillou S."/>
            <person name="Cros-Aarteil S."/>
            <person name="Calhoun S."/>
            <person name="Haridas S."/>
            <person name="Kuo A."/>
            <person name="Mondo S."/>
            <person name="Pangilinan J."/>
            <person name="Riley R."/>
            <person name="LaButti K."/>
            <person name="Andreopoulos B."/>
            <person name="Lipzen A."/>
            <person name="Chen C."/>
            <person name="Yan M."/>
            <person name="Daum C."/>
            <person name="Ng V."/>
            <person name="Clum A."/>
            <person name="Steindorff A."/>
            <person name="Ohm R.A."/>
            <person name="Martin F."/>
            <person name="Silar P."/>
            <person name="Natvig D.O."/>
            <person name="Lalanne C."/>
            <person name="Gautier V."/>
            <person name="Ament-Velasquez S.L."/>
            <person name="Kruys A."/>
            <person name="Hutchinson M.I."/>
            <person name="Powell A.J."/>
            <person name="Barry K."/>
            <person name="Miller A.N."/>
            <person name="Grigoriev I.V."/>
            <person name="Debuchy R."/>
            <person name="Gladieux P."/>
            <person name="Hiltunen Thoren M."/>
            <person name="Johannesson H."/>
        </authorList>
    </citation>
    <scope>NUCLEOTIDE SEQUENCE</scope>
    <source>
        <strain evidence="11">CBS 314.62</strain>
    </source>
</reference>
<dbReference type="GO" id="GO:0016985">
    <property type="term" value="F:mannan endo-1,4-beta-mannosidase activity"/>
    <property type="evidence" value="ECO:0007669"/>
    <property type="project" value="UniProtKB-EC"/>
</dbReference>
<sequence>MKGANLFTLLTLYAGGNGGLAARTSKHGTHGADGDEPITRNGSSLFLAGKPWKAVGANIYWLGLDENVTPPAGEPYYAPLKASYPTKGRITEAMAVVRALGGTMIRAHTLGVSTGNPLSLMPAPGHVNEKAFETIDWAVWQARQAGLRLMVPLTDNFDYYHGGKYNFLRWAGFNLTQAKDASNPAVMQFYTNQTVIDSFKGYIRTLLTHKNPYTNLTYAEDPTIFAYETGNELCGPDWGDMNVPNAWIKEIGVLVKTLAPKKLLVDGTYGVNKTHLAVEEIDIFSNHYYPISVKKLQADLDLVAFVNKPYFAGEYGWTGTASSADADLASWFKVLEQSSSVIGDTFWSLFGHNVPDCSAFVEHSDGFTLQYGNPAQATQTKLIRRHFIQMSQGVSIGVNETLPKVSCPADLQLRI</sequence>
<organism evidence="11 12">
    <name type="scientific">Podospora appendiculata</name>
    <dbReference type="NCBI Taxonomy" id="314037"/>
    <lineage>
        <taxon>Eukaryota</taxon>
        <taxon>Fungi</taxon>
        <taxon>Dikarya</taxon>
        <taxon>Ascomycota</taxon>
        <taxon>Pezizomycotina</taxon>
        <taxon>Sordariomycetes</taxon>
        <taxon>Sordariomycetidae</taxon>
        <taxon>Sordariales</taxon>
        <taxon>Podosporaceae</taxon>
        <taxon>Podospora</taxon>
    </lineage>
</organism>
<comment type="catalytic activity">
    <reaction evidence="1">
        <text>Random hydrolysis of (1-&gt;4)-beta-D-mannosidic linkages in mannans, galactomannans and glucomannans.</text>
        <dbReference type="EC" id="3.2.1.78"/>
    </reaction>
</comment>
<evidence type="ECO:0000256" key="5">
    <source>
        <dbReference type="ARBA" id="ARBA00022525"/>
    </source>
</evidence>
<evidence type="ECO:0000256" key="4">
    <source>
        <dbReference type="ARBA" id="ARBA00012706"/>
    </source>
</evidence>
<keyword evidence="7 11" id="KW-0378">Hydrolase</keyword>
<evidence type="ECO:0000256" key="1">
    <source>
        <dbReference type="ARBA" id="ARBA00001678"/>
    </source>
</evidence>
<dbReference type="SUPFAM" id="SSF51445">
    <property type="entry name" value="(Trans)glycosidases"/>
    <property type="match status" value="1"/>
</dbReference>
<dbReference type="PANTHER" id="PTHR31451">
    <property type="match status" value="1"/>
</dbReference>
<dbReference type="Pfam" id="PF26410">
    <property type="entry name" value="GH5_mannosidase"/>
    <property type="match status" value="1"/>
</dbReference>
<dbReference type="EC" id="3.2.1.78" evidence="4"/>
<gene>
    <name evidence="11" type="ORF">B0T22DRAFT_372191</name>
</gene>
<dbReference type="PANTHER" id="PTHR31451:SF39">
    <property type="entry name" value="MANNAN ENDO-1,4-BETA-MANNOSIDASE 1"/>
    <property type="match status" value="1"/>
</dbReference>
<evidence type="ECO:0000256" key="7">
    <source>
        <dbReference type="ARBA" id="ARBA00022801"/>
    </source>
</evidence>
<evidence type="ECO:0000256" key="6">
    <source>
        <dbReference type="ARBA" id="ARBA00022729"/>
    </source>
</evidence>
<evidence type="ECO:0000313" key="12">
    <source>
        <dbReference type="Proteomes" id="UP001270362"/>
    </source>
</evidence>
<protein>
    <recommendedName>
        <fullName evidence="4">mannan endo-1,4-beta-mannosidase</fullName>
        <ecNumber evidence="4">3.2.1.78</ecNumber>
    </recommendedName>
</protein>
<reference evidence="11" key="2">
    <citation type="submission" date="2023-06" db="EMBL/GenBank/DDBJ databases">
        <authorList>
            <consortium name="Lawrence Berkeley National Laboratory"/>
            <person name="Haridas S."/>
            <person name="Hensen N."/>
            <person name="Bonometti L."/>
            <person name="Westerberg I."/>
            <person name="Brannstrom I.O."/>
            <person name="Guillou S."/>
            <person name="Cros-Aarteil S."/>
            <person name="Calhoun S."/>
            <person name="Kuo A."/>
            <person name="Mondo S."/>
            <person name="Pangilinan J."/>
            <person name="Riley R."/>
            <person name="Labutti K."/>
            <person name="Andreopoulos B."/>
            <person name="Lipzen A."/>
            <person name="Chen C."/>
            <person name="Yanf M."/>
            <person name="Daum C."/>
            <person name="Ng V."/>
            <person name="Clum A."/>
            <person name="Steindorff A."/>
            <person name="Ohm R."/>
            <person name="Martin F."/>
            <person name="Silar P."/>
            <person name="Natvig D."/>
            <person name="Lalanne C."/>
            <person name="Gautier V."/>
            <person name="Ament-Velasquez S.L."/>
            <person name="Kruys A."/>
            <person name="Hutchinson M.I."/>
            <person name="Powell A.J."/>
            <person name="Barry K."/>
            <person name="Miller A.N."/>
            <person name="Grigoriev I.V."/>
            <person name="Debuchy R."/>
            <person name="Gladieux P."/>
            <person name="Thoren M.H."/>
            <person name="Johannesson H."/>
        </authorList>
    </citation>
    <scope>NUCLEOTIDE SEQUENCE</scope>
    <source>
        <strain evidence="11">CBS 314.62</strain>
    </source>
</reference>
<proteinExistence type="inferred from homology"/>
<feature type="chain" id="PRO_5042253242" description="mannan endo-1,4-beta-mannosidase" evidence="9">
    <location>
        <begin position="22"/>
        <end position="415"/>
    </location>
</feature>
<dbReference type="AlphaFoldDB" id="A0AAE1CHW7"/>
<accession>A0AAE1CHW7</accession>
<evidence type="ECO:0000256" key="9">
    <source>
        <dbReference type="SAM" id="SignalP"/>
    </source>
</evidence>
<dbReference type="Gene3D" id="3.20.20.80">
    <property type="entry name" value="Glycosidases"/>
    <property type="match status" value="1"/>
</dbReference>
<evidence type="ECO:0000259" key="10">
    <source>
        <dbReference type="Pfam" id="PF26410"/>
    </source>
</evidence>
<keyword evidence="8" id="KW-0326">Glycosidase</keyword>
<evidence type="ECO:0000256" key="8">
    <source>
        <dbReference type="ARBA" id="ARBA00023295"/>
    </source>
</evidence>
<comment type="subcellular location">
    <subcellularLocation>
        <location evidence="2">Secreted</location>
    </subcellularLocation>
</comment>
<evidence type="ECO:0000256" key="3">
    <source>
        <dbReference type="ARBA" id="ARBA00005641"/>
    </source>
</evidence>
<feature type="signal peptide" evidence="9">
    <location>
        <begin position="1"/>
        <end position="21"/>
    </location>
</feature>